<sequence>MSLFSVLCSLYDENESIAGLIDGGKTMLLPVYHTTVAAQITVTLDENGEFLRADTVPNDEDEKRTLIPVTDKSASRTAGIEPHPLCDNLKYLAGDYAVYVKGKDCTKNHELYMKGLQEWAESEYCHPKVQAIYRYLSKDRLIRDLIDTGILETRENGLLDPKKKIQIVAQEDAFVRFRIESDSSLEITTLEDESGIYIPECWKDRSLQKSYIQFCRSQDGDRGISYLTGEITRISYLQPKKIRNEGDGAKLISSNDETNFTFRGRFLNKEEAFSIGYEDSQKVHNALKWLIRQQGTNYGGMYLVTWESHLRGLPDWQEDSARVCEEAEALTDGLDEMEIMSEVAIFEDASNEEDQYAGRVGQAEAARLKRAIWGCRKYINPSSRMYILVLDAATTGRLSIQEFREISASRYLDSLQQWHERCAWEHSKTGENGRYTFTGMVGVKDAAELLYGIEKNGYFSMKGKENIYKGFVKRWMPCVLDGREVPLDLVALAEHRASSPVSFESRFLWERVLSLACSFIKQQRKIRYKEDWTMALDEKCSKRDYLYGRLLAVADRIEYRTFEKDNGRETNAKRYMSAFSQRPYRTWKVLEEKLTAYWGQLKAPERLVYQRLLDEICEMFLIEDFENDNPLNGLYLLGFHNQSYALKKKKEEE</sequence>
<gene>
    <name evidence="1" type="primary">cas8c</name>
    <name evidence="1" type="ORF">H9761_19755</name>
</gene>
<accession>A0A9D2NK87</accession>
<dbReference type="CDD" id="cd09757">
    <property type="entry name" value="Cas8c_I-C"/>
    <property type="match status" value="1"/>
</dbReference>
<dbReference type="Proteomes" id="UP000823891">
    <property type="component" value="Unassembled WGS sequence"/>
</dbReference>
<dbReference type="NCBIfam" id="TIGR01863">
    <property type="entry name" value="cas_Csd1"/>
    <property type="match status" value="1"/>
</dbReference>
<comment type="caution">
    <text evidence="1">The sequence shown here is derived from an EMBL/GenBank/DDBJ whole genome shotgun (WGS) entry which is preliminary data.</text>
</comment>
<dbReference type="Pfam" id="PF09709">
    <property type="entry name" value="Cas_Csd1"/>
    <property type="match status" value="1"/>
</dbReference>
<protein>
    <submittedName>
        <fullName evidence="1">Type I-C CRISPR-associated protein Cas8c/Csd1</fullName>
    </submittedName>
</protein>
<dbReference type="InterPro" id="IPR010144">
    <property type="entry name" value="CRISPR-assoc_prot_Csd1-typ"/>
</dbReference>
<evidence type="ECO:0000313" key="1">
    <source>
        <dbReference type="EMBL" id="HJC25899.1"/>
    </source>
</evidence>
<dbReference type="EMBL" id="DWWS01000073">
    <property type="protein sequence ID" value="HJC25899.1"/>
    <property type="molecule type" value="Genomic_DNA"/>
</dbReference>
<evidence type="ECO:0000313" key="2">
    <source>
        <dbReference type="Proteomes" id="UP000823891"/>
    </source>
</evidence>
<name>A0A9D2NK87_9FIRM</name>
<reference evidence="1" key="2">
    <citation type="submission" date="2021-04" db="EMBL/GenBank/DDBJ databases">
        <authorList>
            <person name="Gilroy R."/>
        </authorList>
    </citation>
    <scope>NUCLEOTIDE SEQUENCE</scope>
    <source>
        <strain evidence="1">USAMLcec2-132</strain>
    </source>
</reference>
<organism evidence="1 2">
    <name type="scientific">Candidatus Eisenbergiella merdavium</name>
    <dbReference type="NCBI Taxonomy" id="2838551"/>
    <lineage>
        <taxon>Bacteria</taxon>
        <taxon>Bacillati</taxon>
        <taxon>Bacillota</taxon>
        <taxon>Clostridia</taxon>
        <taxon>Lachnospirales</taxon>
        <taxon>Lachnospiraceae</taxon>
        <taxon>Eisenbergiella</taxon>
    </lineage>
</organism>
<reference evidence="1" key="1">
    <citation type="journal article" date="2021" name="PeerJ">
        <title>Extensive microbial diversity within the chicken gut microbiome revealed by metagenomics and culture.</title>
        <authorList>
            <person name="Gilroy R."/>
            <person name="Ravi A."/>
            <person name="Getino M."/>
            <person name="Pursley I."/>
            <person name="Horton D.L."/>
            <person name="Alikhan N.F."/>
            <person name="Baker D."/>
            <person name="Gharbi K."/>
            <person name="Hall N."/>
            <person name="Watson M."/>
            <person name="Adriaenssens E.M."/>
            <person name="Foster-Nyarko E."/>
            <person name="Jarju S."/>
            <person name="Secka A."/>
            <person name="Antonio M."/>
            <person name="Oren A."/>
            <person name="Chaudhuri R.R."/>
            <person name="La Ragione R."/>
            <person name="Hildebrand F."/>
            <person name="Pallen M.J."/>
        </authorList>
    </citation>
    <scope>NUCLEOTIDE SEQUENCE</scope>
    <source>
        <strain evidence="1">USAMLcec2-132</strain>
    </source>
</reference>
<proteinExistence type="predicted"/>
<dbReference type="AlphaFoldDB" id="A0A9D2NK87"/>